<sequence length="621" mass="67516">MSTIRLTMAQALVRYLAAQHIEIDGERLPLFAGCFAIFGHGNVAGMGEALSQQRARFPTYRAHNEQGMAHAAIAYAKAHFRRRMMAVTTSIGPGATNMVTAAALAHVNRLPLLLLPGDVFVSRAPDPVLQQIEDGTDGSVSANDCFRPVSRYFDRIMRPEQLLTALPRAIAILTDPAQCGPVTLALPQDVQTEAYDYPEAFFEDRLVRIRSMPADVEELELAVAAIREAKRPLIVSGGGVLYANASAALCAFAEAFGVPVCETQAGKSALPWHHPLQMGAVGVTGSPVANELARDADLVLAIGTRLQDFTTGSHSLFGQAKLLSINVNALDALKWRGQSLMADANWALMQLNAQLEGTWLADASWSERARRLAHGWRETVQSITNRRTPPGPDYLPYDGEVIGAVQRSHPDSPRHDIVVCAAGTLPAELHKLWRAGVPGGYHMEYGFSCMGYEVAGGLGVKMAHPEREVIVMVGDGSYLMMNSELTTSVMLGHKLIVVLLDNRGYGCINRLQQACGGEPFNNMFDSCLTGPEGAPEIDFAKHAEALGAVAEHVGDITALETAMLRARQSQRSYVIVIDTDARRTTQEGGCWWEVAVPEVSERPQVQMARAAYEEKLQAQRR</sequence>
<comment type="caution">
    <text evidence="7">The sequence shown here is derived from an EMBL/GenBank/DDBJ whole genome shotgun (WGS) entry which is preliminary data.</text>
</comment>
<evidence type="ECO:0000313" key="7">
    <source>
        <dbReference type="EMBL" id="MDN0076494.1"/>
    </source>
</evidence>
<dbReference type="SUPFAM" id="SSF52518">
    <property type="entry name" value="Thiamin diphosphate-binding fold (THDP-binding)"/>
    <property type="match status" value="2"/>
</dbReference>
<dbReference type="NCBIfam" id="TIGR04377">
    <property type="entry name" value="myo_inos_iolD"/>
    <property type="match status" value="1"/>
</dbReference>
<dbReference type="SUPFAM" id="SSF52467">
    <property type="entry name" value="DHS-like NAD/FAD-binding domain"/>
    <property type="match status" value="1"/>
</dbReference>
<dbReference type="Gene3D" id="3.40.50.1220">
    <property type="entry name" value="TPP-binding domain"/>
    <property type="match status" value="1"/>
</dbReference>
<dbReference type="Proteomes" id="UP001168540">
    <property type="component" value="Unassembled WGS sequence"/>
</dbReference>
<dbReference type="InterPro" id="IPR000399">
    <property type="entry name" value="TPP-bd_CS"/>
</dbReference>
<feature type="domain" description="Thiamine pyrophosphate enzyme N-terminal TPP-binding" evidence="6">
    <location>
        <begin position="34"/>
        <end position="131"/>
    </location>
</feature>
<accession>A0ABT7XSH3</accession>
<dbReference type="InterPro" id="IPR045229">
    <property type="entry name" value="TPP_enz"/>
</dbReference>
<dbReference type="Gene3D" id="3.40.50.970">
    <property type="match status" value="2"/>
</dbReference>
<keyword evidence="2 3" id="KW-0786">Thiamine pyrophosphate</keyword>
<dbReference type="InterPro" id="IPR029061">
    <property type="entry name" value="THDP-binding"/>
</dbReference>
<dbReference type="PANTHER" id="PTHR18968">
    <property type="entry name" value="THIAMINE PYROPHOSPHATE ENZYMES"/>
    <property type="match status" value="1"/>
</dbReference>
<dbReference type="Pfam" id="PF02776">
    <property type="entry name" value="TPP_enzyme_N"/>
    <property type="match status" value="1"/>
</dbReference>
<dbReference type="Pfam" id="PF02775">
    <property type="entry name" value="TPP_enzyme_C"/>
    <property type="match status" value="1"/>
</dbReference>
<reference evidence="7" key="1">
    <citation type="submission" date="2023-06" db="EMBL/GenBank/DDBJ databases">
        <authorList>
            <person name="Zhang S."/>
        </authorList>
    </citation>
    <scope>NUCLEOTIDE SEQUENCE</scope>
    <source>
        <strain evidence="7">SG2303</strain>
    </source>
</reference>
<dbReference type="InterPro" id="IPR012000">
    <property type="entry name" value="Thiamin_PyroP_enz_cen_dom"/>
</dbReference>
<evidence type="ECO:0000259" key="4">
    <source>
        <dbReference type="Pfam" id="PF00205"/>
    </source>
</evidence>
<dbReference type="EC" id="3.7.1.22" evidence="7"/>
<dbReference type="InterPro" id="IPR012001">
    <property type="entry name" value="Thiamin_PyroP_enz_TPP-bd_dom"/>
</dbReference>
<name>A0ABT7XSH3_9NEIS</name>
<evidence type="ECO:0000256" key="2">
    <source>
        <dbReference type="ARBA" id="ARBA00023052"/>
    </source>
</evidence>
<comment type="similarity">
    <text evidence="1 3">Belongs to the TPP enzyme family.</text>
</comment>
<dbReference type="PROSITE" id="PS00187">
    <property type="entry name" value="TPP_ENZYMES"/>
    <property type="match status" value="1"/>
</dbReference>
<keyword evidence="8" id="KW-1185">Reference proteome</keyword>
<gene>
    <name evidence="7" type="primary">iolD</name>
    <name evidence="7" type="ORF">QU481_16630</name>
</gene>
<evidence type="ECO:0000259" key="6">
    <source>
        <dbReference type="Pfam" id="PF02776"/>
    </source>
</evidence>
<proteinExistence type="inferred from homology"/>
<feature type="domain" description="Thiamine pyrophosphate enzyme central" evidence="4">
    <location>
        <begin position="220"/>
        <end position="349"/>
    </location>
</feature>
<dbReference type="InterPro" id="IPR029035">
    <property type="entry name" value="DHS-like_NAD/FAD-binding_dom"/>
</dbReference>
<evidence type="ECO:0000256" key="3">
    <source>
        <dbReference type="RuleBase" id="RU362132"/>
    </source>
</evidence>
<evidence type="ECO:0000313" key="8">
    <source>
        <dbReference type="Proteomes" id="UP001168540"/>
    </source>
</evidence>
<evidence type="ECO:0000259" key="5">
    <source>
        <dbReference type="Pfam" id="PF02775"/>
    </source>
</evidence>
<protein>
    <submittedName>
        <fullName evidence="7">3D-(3,5/4)-trihydroxycyclohexane-1,2-dione acylhydrolase (Decyclizing)</fullName>
        <ecNumber evidence="7">3.7.1.22</ecNumber>
    </submittedName>
</protein>
<dbReference type="EMBL" id="JAUEDK010000034">
    <property type="protein sequence ID" value="MDN0076494.1"/>
    <property type="molecule type" value="Genomic_DNA"/>
</dbReference>
<feature type="domain" description="Thiamine pyrophosphate enzyme TPP-binding" evidence="5">
    <location>
        <begin position="422"/>
        <end position="576"/>
    </location>
</feature>
<dbReference type="InterPro" id="IPR011766">
    <property type="entry name" value="TPP_enzyme_TPP-bd"/>
</dbReference>
<dbReference type="InterPro" id="IPR030817">
    <property type="entry name" value="Myo_inos_IolD"/>
</dbReference>
<dbReference type="GO" id="GO:0102481">
    <property type="term" value="F:3D-(3,5/4)-trihydroxycyclohexane-1,2-dione hydrolase activity"/>
    <property type="evidence" value="ECO:0007669"/>
    <property type="project" value="UniProtKB-EC"/>
</dbReference>
<dbReference type="Pfam" id="PF00205">
    <property type="entry name" value="TPP_enzyme_M"/>
    <property type="match status" value="1"/>
</dbReference>
<keyword evidence="7" id="KW-0378">Hydrolase</keyword>
<dbReference type="CDD" id="cd07035">
    <property type="entry name" value="TPP_PYR_POX_like"/>
    <property type="match status" value="1"/>
</dbReference>
<dbReference type="CDD" id="cd02003">
    <property type="entry name" value="TPP_IolD"/>
    <property type="match status" value="1"/>
</dbReference>
<evidence type="ECO:0000256" key="1">
    <source>
        <dbReference type="ARBA" id="ARBA00007812"/>
    </source>
</evidence>
<organism evidence="7 8">
    <name type="scientific">Crenobacter oryzisoli</name>
    <dbReference type="NCBI Taxonomy" id="3056844"/>
    <lineage>
        <taxon>Bacteria</taxon>
        <taxon>Pseudomonadati</taxon>
        <taxon>Pseudomonadota</taxon>
        <taxon>Betaproteobacteria</taxon>
        <taxon>Neisseriales</taxon>
        <taxon>Neisseriaceae</taxon>
        <taxon>Crenobacter</taxon>
    </lineage>
</organism>
<dbReference type="PANTHER" id="PTHR18968:SF9">
    <property type="entry name" value="3D-(3,5_4)-TRIHYDROXYCYCLOHEXANE-1,2-DIONE HYDROLASE"/>
    <property type="match status" value="1"/>
</dbReference>